<evidence type="ECO:0000259" key="1">
    <source>
        <dbReference type="Pfam" id="PF13456"/>
    </source>
</evidence>
<sequence length="90" mass="10342">MGFCCVVVEGDSLTVIKKLQARVDDKSILRLIIHHIRTLECYFHKVDYLFVLHLVNEAVHNLATEGLRRQRSGLWVDGVPNSVRLSVERD</sequence>
<keyword evidence="3" id="KW-1185">Reference proteome</keyword>
<protein>
    <recommendedName>
        <fullName evidence="1">RNase H type-1 domain-containing protein</fullName>
    </recommendedName>
</protein>
<evidence type="ECO:0000313" key="3">
    <source>
        <dbReference type="Proteomes" id="UP000828251"/>
    </source>
</evidence>
<comment type="caution">
    <text evidence="2">The sequence shown here is derived from an EMBL/GenBank/DDBJ whole genome shotgun (WGS) entry which is preliminary data.</text>
</comment>
<dbReference type="GO" id="GO:0004523">
    <property type="term" value="F:RNA-DNA hybrid ribonuclease activity"/>
    <property type="evidence" value="ECO:0007669"/>
    <property type="project" value="InterPro"/>
</dbReference>
<gene>
    <name evidence="2" type="ORF">J1N35_018594</name>
</gene>
<reference evidence="2 3" key="1">
    <citation type="journal article" date="2021" name="Plant Biotechnol. J.">
        <title>Multi-omics assisted identification of the key and species-specific regulatory components of drought-tolerant mechanisms in Gossypium stocksii.</title>
        <authorList>
            <person name="Yu D."/>
            <person name="Ke L."/>
            <person name="Zhang D."/>
            <person name="Wu Y."/>
            <person name="Sun Y."/>
            <person name="Mei J."/>
            <person name="Sun J."/>
            <person name="Sun Y."/>
        </authorList>
    </citation>
    <scope>NUCLEOTIDE SEQUENCE [LARGE SCALE GENOMIC DNA]</scope>
    <source>
        <strain evidence="3">cv. E1</strain>
        <tissue evidence="2">Leaf</tissue>
    </source>
</reference>
<dbReference type="InterPro" id="IPR002156">
    <property type="entry name" value="RNaseH_domain"/>
</dbReference>
<proteinExistence type="predicted"/>
<dbReference type="AlphaFoldDB" id="A0A9D3VQ54"/>
<dbReference type="OrthoDB" id="997669at2759"/>
<name>A0A9D3VQ54_9ROSI</name>
<dbReference type="EMBL" id="JAIQCV010000006">
    <property type="protein sequence ID" value="KAH1091337.1"/>
    <property type="molecule type" value="Genomic_DNA"/>
</dbReference>
<dbReference type="GO" id="GO:0003676">
    <property type="term" value="F:nucleic acid binding"/>
    <property type="evidence" value="ECO:0007669"/>
    <property type="project" value="InterPro"/>
</dbReference>
<feature type="domain" description="RNase H type-1" evidence="1">
    <location>
        <begin position="3"/>
        <end position="65"/>
    </location>
</feature>
<evidence type="ECO:0000313" key="2">
    <source>
        <dbReference type="EMBL" id="KAH1091337.1"/>
    </source>
</evidence>
<dbReference type="Proteomes" id="UP000828251">
    <property type="component" value="Unassembled WGS sequence"/>
</dbReference>
<dbReference type="Pfam" id="PF13456">
    <property type="entry name" value="RVT_3"/>
    <property type="match status" value="1"/>
</dbReference>
<organism evidence="2 3">
    <name type="scientific">Gossypium stocksii</name>
    <dbReference type="NCBI Taxonomy" id="47602"/>
    <lineage>
        <taxon>Eukaryota</taxon>
        <taxon>Viridiplantae</taxon>
        <taxon>Streptophyta</taxon>
        <taxon>Embryophyta</taxon>
        <taxon>Tracheophyta</taxon>
        <taxon>Spermatophyta</taxon>
        <taxon>Magnoliopsida</taxon>
        <taxon>eudicotyledons</taxon>
        <taxon>Gunneridae</taxon>
        <taxon>Pentapetalae</taxon>
        <taxon>rosids</taxon>
        <taxon>malvids</taxon>
        <taxon>Malvales</taxon>
        <taxon>Malvaceae</taxon>
        <taxon>Malvoideae</taxon>
        <taxon>Gossypium</taxon>
    </lineage>
</organism>
<accession>A0A9D3VQ54</accession>